<evidence type="ECO:0000313" key="2">
    <source>
        <dbReference type="Proteomes" id="UP000006038"/>
    </source>
</evidence>
<proteinExistence type="predicted"/>
<dbReference type="Gramene" id="OB01G49370.1">
    <property type="protein sequence ID" value="OB01G49370.1"/>
    <property type="gene ID" value="OB01G49370"/>
</dbReference>
<evidence type="ECO:0000313" key="1">
    <source>
        <dbReference type="EnsemblPlants" id="OB01G49370.1"/>
    </source>
</evidence>
<organism evidence="1">
    <name type="scientific">Oryza brachyantha</name>
    <name type="common">malo sina</name>
    <dbReference type="NCBI Taxonomy" id="4533"/>
    <lineage>
        <taxon>Eukaryota</taxon>
        <taxon>Viridiplantae</taxon>
        <taxon>Streptophyta</taxon>
        <taxon>Embryophyta</taxon>
        <taxon>Tracheophyta</taxon>
        <taxon>Spermatophyta</taxon>
        <taxon>Magnoliopsida</taxon>
        <taxon>Liliopsida</taxon>
        <taxon>Poales</taxon>
        <taxon>Poaceae</taxon>
        <taxon>BOP clade</taxon>
        <taxon>Oryzoideae</taxon>
        <taxon>Oryzeae</taxon>
        <taxon>Oryzinae</taxon>
        <taxon>Oryza</taxon>
    </lineage>
</organism>
<keyword evidence="2" id="KW-1185">Reference proteome</keyword>
<dbReference type="EnsemblPlants" id="OB01G49370.1">
    <property type="protein sequence ID" value="OB01G49370.1"/>
    <property type="gene ID" value="OB01G49370"/>
</dbReference>
<dbReference type="HOGENOM" id="CLU_1698212_0_0_1"/>
<reference evidence="1" key="1">
    <citation type="journal article" date="2013" name="Nat. Commun.">
        <title>Whole-genome sequencing of Oryza brachyantha reveals mechanisms underlying Oryza genome evolution.</title>
        <authorList>
            <person name="Chen J."/>
            <person name="Huang Q."/>
            <person name="Gao D."/>
            <person name="Wang J."/>
            <person name="Lang Y."/>
            <person name="Liu T."/>
            <person name="Li B."/>
            <person name="Bai Z."/>
            <person name="Luis Goicoechea J."/>
            <person name="Liang C."/>
            <person name="Chen C."/>
            <person name="Zhang W."/>
            <person name="Sun S."/>
            <person name="Liao Y."/>
            <person name="Zhang X."/>
            <person name="Yang L."/>
            <person name="Song C."/>
            <person name="Wang M."/>
            <person name="Shi J."/>
            <person name="Liu G."/>
            <person name="Liu J."/>
            <person name="Zhou H."/>
            <person name="Zhou W."/>
            <person name="Yu Q."/>
            <person name="An N."/>
            <person name="Chen Y."/>
            <person name="Cai Q."/>
            <person name="Wang B."/>
            <person name="Liu B."/>
            <person name="Min J."/>
            <person name="Huang Y."/>
            <person name="Wu H."/>
            <person name="Li Z."/>
            <person name="Zhang Y."/>
            <person name="Yin Y."/>
            <person name="Song W."/>
            <person name="Jiang J."/>
            <person name="Jackson S.A."/>
            <person name="Wing R.A."/>
            <person name="Wang J."/>
            <person name="Chen M."/>
        </authorList>
    </citation>
    <scope>NUCLEOTIDE SEQUENCE [LARGE SCALE GENOMIC DNA]</scope>
    <source>
        <strain evidence="1">cv. IRGC 101232</strain>
    </source>
</reference>
<reference evidence="1" key="2">
    <citation type="submission" date="2013-04" db="UniProtKB">
        <authorList>
            <consortium name="EnsemblPlants"/>
        </authorList>
    </citation>
    <scope>IDENTIFICATION</scope>
</reference>
<sequence length="155" mass="16513">MASLAFTPKSCSTAESMAIPMGRRPLGGRAAALEGEGGAAADVDDDDVIDDPSRRGAATWPNGDHARRWGEGGAARRGRARCFADLIPARYVTCVERRGAARRIVAVGVKRVEGMDGRMDGWMDAGRLATLMLAVLWSTTDLRVSVPVFFGHLIG</sequence>
<name>J3L6T1_ORYBR</name>
<accession>J3L6T1</accession>
<dbReference type="Proteomes" id="UP000006038">
    <property type="component" value="Chromosome 1"/>
</dbReference>
<dbReference type="AlphaFoldDB" id="J3L6T1"/>
<protein>
    <submittedName>
        <fullName evidence="1">Uncharacterized protein</fullName>
    </submittedName>
</protein>